<evidence type="ECO:0000313" key="10">
    <source>
        <dbReference type="WBParaSite" id="mrna-Wban_06388"/>
    </source>
</evidence>
<evidence type="ECO:0000256" key="3">
    <source>
        <dbReference type="ARBA" id="ARBA00022692"/>
    </source>
</evidence>
<dbReference type="InterPro" id="IPR036938">
    <property type="entry name" value="PAP2/HPO_sf"/>
</dbReference>
<accession>A0AAF5PWL6</accession>
<dbReference type="Proteomes" id="UP000093561">
    <property type="component" value="Unassembled WGS sequence"/>
</dbReference>
<feature type="region of interest" description="Disordered" evidence="6">
    <location>
        <begin position="369"/>
        <end position="398"/>
    </location>
</feature>
<name>A0AAF5PWL6_WUCBA</name>
<dbReference type="Gene3D" id="1.20.144.10">
    <property type="entry name" value="Phosphatidic acid phosphatase type 2/haloperoxidase"/>
    <property type="match status" value="1"/>
</dbReference>
<proteinExistence type="inferred from homology"/>
<feature type="transmembrane region" description="Helical" evidence="7">
    <location>
        <begin position="244"/>
        <end position="263"/>
    </location>
</feature>
<evidence type="ECO:0000259" key="8">
    <source>
        <dbReference type="SMART" id="SM00014"/>
    </source>
</evidence>
<keyword evidence="5 7" id="KW-0472">Membrane</keyword>
<reference evidence="10" key="3">
    <citation type="submission" date="2024-02" db="UniProtKB">
        <authorList>
            <consortium name="WormBaseParasite"/>
        </authorList>
    </citation>
    <scope>IDENTIFICATION</scope>
    <source>
        <strain evidence="10">pt0022</strain>
    </source>
</reference>
<feature type="transmembrane region" description="Helical" evidence="7">
    <location>
        <begin position="275"/>
        <end position="296"/>
    </location>
</feature>
<evidence type="ECO:0000256" key="6">
    <source>
        <dbReference type="SAM" id="MobiDB-lite"/>
    </source>
</evidence>
<reference evidence="9" key="2">
    <citation type="journal article" date="2016" name="Mol. Ecol.">
        <title>Population genomics of the filarial nematode parasite Wuchereria bancrofti from mosquitoes.</title>
        <authorList>
            <person name="Small S.T."/>
            <person name="Reimer L.J."/>
            <person name="Tisch D.J."/>
            <person name="King C.L."/>
            <person name="Christensen B.M."/>
            <person name="Siba P.M."/>
            <person name="Kazura J.W."/>
            <person name="Serre D."/>
            <person name="Zimmerman P.A."/>
        </authorList>
    </citation>
    <scope>NUCLEOTIDE SEQUENCE</scope>
    <source>
        <strain evidence="9">pt0022</strain>
    </source>
</reference>
<dbReference type="PANTHER" id="PTHR10165">
    <property type="entry name" value="LIPID PHOSPHATE PHOSPHATASE"/>
    <property type="match status" value="1"/>
</dbReference>
<dbReference type="InterPro" id="IPR000326">
    <property type="entry name" value="PAP2/HPO"/>
</dbReference>
<evidence type="ECO:0000313" key="9">
    <source>
        <dbReference type="Proteomes" id="UP000093561"/>
    </source>
</evidence>
<dbReference type="PANTHER" id="PTHR10165:SF114">
    <property type="entry name" value="PHOSPHATIDIC ACID PHOSPHATASE TYPE 2_HALOPEROXIDASE DOMAIN-CONTAINING PROTEIN"/>
    <property type="match status" value="1"/>
</dbReference>
<dbReference type="SUPFAM" id="SSF48317">
    <property type="entry name" value="Acid phosphatase/Vanadium-dependent haloperoxidase"/>
    <property type="match status" value="1"/>
</dbReference>
<organism evidence="9 10">
    <name type="scientific">Wuchereria bancrofti</name>
    <dbReference type="NCBI Taxonomy" id="6293"/>
    <lineage>
        <taxon>Eukaryota</taxon>
        <taxon>Metazoa</taxon>
        <taxon>Ecdysozoa</taxon>
        <taxon>Nematoda</taxon>
        <taxon>Chromadorea</taxon>
        <taxon>Rhabditida</taxon>
        <taxon>Spirurina</taxon>
        <taxon>Spiruromorpha</taxon>
        <taxon>Filarioidea</taxon>
        <taxon>Onchocercidae</taxon>
        <taxon>Wuchereria</taxon>
    </lineage>
</organism>
<evidence type="ECO:0000256" key="5">
    <source>
        <dbReference type="ARBA" id="ARBA00023136"/>
    </source>
</evidence>
<protein>
    <submittedName>
        <fullName evidence="10">AcidPPc domain-containing protein</fullName>
    </submittedName>
</protein>
<feature type="transmembrane region" description="Helical" evidence="7">
    <location>
        <begin position="88"/>
        <end position="116"/>
    </location>
</feature>
<sequence length="398" mass="46748">MSFPHSRAQSEVFSASQYDGPIIKRSRIQLNYFIIPTFLLSIVGLACLWTLWYYMSFTTVFPYHHRVFQCRDILLYRPNFHPEDFNLYVSYALLHAFGFTLPPLVMLIGEIMFWLFSTKPRKTVYASCGECKIYLLTRRLTRFIGVFMFGALITQIFIYTIKFMTGYHRPYFLSLCRPNISACTGPLEQSPSPSPFLACLYRNPNDLRYASLSFPSLHAAFSSFSCTFASCYIYCMINLRSAPLLRPFLIFGFMGLTLIDSFSRINGYKNHWRDIWVGWLIGFFIAFFLCHSVLYFQEHYYYVVEKPMTLGERISPFFQWFRLPRIRAPSLKEEYTIYEEDIPQPIVSTNTAARHRRSHDRTYEITTTTESFHRTVSPPPPPQQQQQQQQQQNGYGGY</sequence>
<dbReference type="AlphaFoldDB" id="A0AAF5PWL6"/>
<dbReference type="GO" id="GO:0005886">
    <property type="term" value="C:plasma membrane"/>
    <property type="evidence" value="ECO:0007669"/>
    <property type="project" value="TreeGrafter"/>
</dbReference>
<dbReference type="WBParaSite" id="mrna-Wban_06388">
    <property type="protein sequence ID" value="mrna-Wban_06388"/>
    <property type="gene ID" value="Wban_06388"/>
</dbReference>
<feature type="transmembrane region" description="Helical" evidence="7">
    <location>
        <begin position="143"/>
        <end position="161"/>
    </location>
</feature>
<dbReference type="GO" id="GO:0008195">
    <property type="term" value="F:phosphatidate phosphatase activity"/>
    <property type="evidence" value="ECO:0007669"/>
    <property type="project" value="TreeGrafter"/>
</dbReference>
<evidence type="ECO:0000256" key="2">
    <source>
        <dbReference type="ARBA" id="ARBA00008816"/>
    </source>
</evidence>
<reference evidence="9" key="1">
    <citation type="submission" date="2015-03" db="EMBL/GenBank/DDBJ databases">
        <title>Wuchereria bancrofti Genome Sequencing Papua New Guinea Strain.</title>
        <authorList>
            <person name="Small S.T."/>
            <person name="Serre D."/>
            <person name="Zimmerman P.A."/>
        </authorList>
    </citation>
    <scope>NUCLEOTIDE SEQUENCE [LARGE SCALE GENOMIC DNA]</scope>
    <source>
        <strain evidence="9">pt0022</strain>
    </source>
</reference>
<comment type="subcellular location">
    <subcellularLocation>
        <location evidence="1">Membrane</location>
        <topology evidence="1">Multi-pass membrane protein</topology>
    </subcellularLocation>
</comment>
<keyword evidence="3 7" id="KW-0812">Transmembrane</keyword>
<evidence type="ECO:0000256" key="1">
    <source>
        <dbReference type="ARBA" id="ARBA00004141"/>
    </source>
</evidence>
<feature type="domain" description="Phosphatidic acid phosphatase type 2/haloperoxidase" evidence="8">
    <location>
        <begin position="144"/>
        <end position="290"/>
    </location>
</feature>
<feature type="transmembrane region" description="Helical" evidence="7">
    <location>
        <begin position="217"/>
        <end position="237"/>
    </location>
</feature>
<dbReference type="GO" id="GO:0046839">
    <property type="term" value="P:phospholipid dephosphorylation"/>
    <property type="evidence" value="ECO:0007669"/>
    <property type="project" value="TreeGrafter"/>
</dbReference>
<keyword evidence="4 7" id="KW-1133">Transmembrane helix</keyword>
<evidence type="ECO:0000256" key="7">
    <source>
        <dbReference type="SAM" id="Phobius"/>
    </source>
</evidence>
<dbReference type="Pfam" id="PF01569">
    <property type="entry name" value="PAP2"/>
    <property type="match status" value="1"/>
</dbReference>
<comment type="similarity">
    <text evidence="2">Belongs to the PA-phosphatase related phosphoesterase family.</text>
</comment>
<dbReference type="CDD" id="cd03384">
    <property type="entry name" value="PAP2_wunen"/>
    <property type="match status" value="1"/>
</dbReference>
<dbReference type="GO" id="GO:0006644">
    <property type="term" value="P:phospholipid metabolic process"/>
    <property type="evidence" value="ECO:0007669"/>
    <property type="project" value="InterPro"/>
</dbReference>
<feature type="transmembrane region" description="Helical" evidence="7">
    <location>
        <begin position="32"/>
        <end position="55"/>
    </location>
</feature>
<dbReference type="SMART" id="SM00014">
    <property type="entry name" value="acidPPc"/>
    <property type="match status" value="1"/>
</dbReference>
<dbReference type="GO" id="GO:0007165">
    <property type="term" value="P:signal transduction"/>
    <property type="evidence" value="ECO:0007669"/>
    <property type="project" value="TreeGrafter"/>
</dbReference>
<evidence type="ECO:0000256" key="4">
    <source>
        <dbReference type="ARBA" id="ARBA00022989"/>
    </source>
</evidence>
<dbReference type="InterPro" id="IPR043216">
    <property type="entry name" value="PAP-like"/>
</dbReference>